<dbReference type="PROSITE" id="PS50010">
    <property type="entry name" value="DH_2"/>
    <property type="match status" value="1"/>
</dbReference>
<dbReference type="InterPro" id="IPR002048">
    <property type="entry name" value="EF_hand_dom"/>
</dbReference>
<evidence type="ECO:0000256" key="8">
    <source>
        <dbReference type="ARBA" id="ARBA00023018"/>
    </source>
</evidence>
<dbReference type="GO" id="GO:0035025">
    <property type="term" value="P:positive regulation of Rho protein signal transduction"/>
    <property type="evidence" value="ECO:0007669"/>
    <property type="project" value="TreeGrafter"/>
</dbReference>
<dbReference type="Gene3D" id="2.30.30.40">
    <property type="entry name" value="SH3 Domains"/>
    <property type="match status" value="5"/>
</dbReference>
<evidence type="ECO:0000256" key="10">
    <source>
        <dbReference type="ARBA" id="ARBA00034103"/>
    </source>
</evidence>
<dbReference type="CDD" id="cd00160">
    <property type="entry name" value="RhoGEF"/>
    <property type="match status" value="1"/>
</dbReference>
<dbReference type="SMART" id="SM00027">
    <property type="entry name" value="EH"/>
    <property type="match status" value="2"/>
</dbReference>
<dbReference type="FunFam" id="2.30.30.40:FF:000041">
    <property type="entry name" value="Intersectin 1"/>
    <property type="match status" value="1"/>
</dbReference>
<feature type="domain" description="SH3" evidence="13">
    <location>
        <begin position="1231"/>
        <end position="1295"/>
    </location>
</feature>
<dbReference type="Proteomes" id="UP001314229">
    <property type="component" value="Unassembled WGS sequence"/>
</dbReference>
<dbReference type="InterPro" id="IPR001331">
    <property type="entry name" value="GDS_CDC24_CS"/>
</dbReference>
<evidence type="ECO:0000313" key="20">
    <source>
        <dbReference type="Proteomes" id="UP001314229"/>
    </source>
</evidence>
<feature type="domain" description="SH3" evidence="13">
    <location>
        <begin position="1305"/>
        <end position="1364"/>
    </location>
</feature>
<sequence length="1871" mass="215902">MNGGANIWAITPDERVKHDQKFDTLSPSMGYVSGEQARKFFLQSGLPAAVLAEIWALADMNKDGKMDRLEFSIAMKLIKLKLQGTSLPVLLPVIMKQPPVPAPSLTNPNPPYGTISVPNMSMMPGTNLSMMTPIAIATPGLSPLTPMTGLTPLVPTATGLSPLIASTPTRPLMPTVGNATLPNGTMGLLQPLSAGALATGLPLSASPFSSPLGLSSTSVGISKASSLLDLGSSSSTSSSPSMMSPMVAGPSDWAVPHASRLKYRQQFNSLDKMMTGYLTGQQVRSAMATTMLTQTQLASIWTLADVDKDGKLRAEEFILAMHLVDMAKYGQPLPLTLPTELVPPSQRGAVNGSSSSLYAALTDDLDSEPPQKVKTNLTFEDKFKANLQRGDAELEKRRQALLDAERREQERRAQKVREEQERREKEAREAEERRRKEEERRLERQRELERQKEEERQREIQRKEAAQRELERQRKEEWERRRQGELQIKKEQEQDDIIRLKAKKRSLEMELEAVGNKHRQISDRLRDFQNKKKLHRTELDLINQRTDTCQQDINNMQKQLEEFQRKLSQLTPEQKRLTEKLKNMALNNLPGTTMSTLKLSVTEKKGTCMKMKEQMEALEKETAAKLAEMDQYHKDMQELRESQKKQQAALEKLRGIKEDKRRELIRRKEQEEERRRREEERKRQEEDRKRKDEEEAQRRIKMEKERQWQEKVKRDEEERQRKLQEEREAKQREEEERERQALIQAAKKEAERELQAKEEAERNRREEEERRKREEEERRRQVERRRQEEERRKLEEERRQLEEEKRKLEEERRKEEKRRKDQEERHKREEERKRLEEEHRREREREEEERRRQRAAEAAVRDAEERRKREEEERKKREEEDRRKRDEERRKLQQQQEEERKRAEEERKRKAEEEERRKAQEERKRKEEASRQQQQPTVVGKLDIQEKLTSLLRGLEERKGGQPRATHHRKSAALTSFRALYPFTARNHEELSFNSDDIIEVDETTEREEGWLYGSKQGKMGWFPESYVERVAPSDGANNAAAPKVLLQSQLSNVLEAAKAAGTKSAFTPTHSPNPAPSETQGQQVVGNLLAQALCSWTAKTDNHLNFNKDDVIQVLEQQENWWLGELNGEKGWFPKTYVTLLGEEESSDMKSSPPDASECNDSQQLEEYVALYTYESPETADLTFSEGDVILVSKKEGEWWNGSIGDRTGVFPSNYVKPKETDVSSTSGKKKPEIAKVTRAHSSTGPEQLNLEIGQLILILGKNASGWWLGELQARGKKRQKGWFPTSNVQILGSNSGKSTPAPQPVCQVIAIYDYTAANEDEMSFSKGQLINVLDKNDPDWWKGELNGVTGLFPTNYVKMTTADCDPSQQWCANLNSLDTLSPQEKKRQGYIHELILTEEKYVVDLSTVIEVFYNPMSESGRLNENEMDMIFVNWKDLIPCNTTFLKSLHARQKSGGDNMPVQMIGDVLAAELSHMQPYIMFCSSQINGATLLQTRTDNEPDFKEFLKKIATDYRCKGMPLSSFLLKPMQRITRYPLHIKNILECTAEGHADRGPLKEALERAEDLCKQVNEGVREKENSDRLEWIQNHVQCEGAAEHLVFDSLTNCLGPRKLLHSGKMYKVKSNKELWAFLFNDFLLLTHTSKQFTSSGPDKLFSNKNNIQLKMYKPPVLLNEVLVKLPDPSSDDPTFHISHIDRVYILKTDNINERTAWVQKIKAASEEFIETEKKKRDKVYQARTVKASGIGRLLVTILEATELKAAKPNRKSNPYCEVTMGAQVFTSRTINDTVHPKWNFNCQFHIKDVYQDVLCITILEKDQFSPDDFLGRTEVPVATIKKELENKGSVTRRLLLHEVPTGEVWVRLDLQLFNSK</sequence>
<dbReference type="GO" id="GO:0006897">
    <property type="term" value="P:endocytosis"/>
    <property type="evidence" value="ECO:0007669"/>
    <property type="project" value="UniProtKB-KW"/>
</dbReference>
<feature type="domain" description="DH" evidence="16">
    <location>
        <begin position="1388"/>
        <end position="1574"/>
    </location>
</feature>
<keyword evidence="8" id="KW-0770">Synapse</keyword>
<evidence type="ECO:0000256" key="7">
    <source>
        <dbReference type="ARBA" id="ARBA00022837"/>
    </source>
</evidence>
<dbReference type="PROSITE" id="PS50002">
    <property type="entry name" value="SH3"/>
    <property type="match status" value="5"/>
</dbReference>
<feature type="region of interest" description="Disordered" evidence="12">
    <location>
        <begin position="667"/>
        <end position="944"/>
    </location>
</feature>
<dbReference type="InterPro" id="IPR051480">
    <property type="entry name" value="Endocytic_GEF_Adapter"/>
</dbReference>
<evidence type="ECO:0000256" key="6">
    <source>
        <dbReference type="ARBA" id="ARBA00022723"/>
    </source>
</evidence>
<dbReference type="Gene3D" id="1.20.900.10">
    <property type="entry name" value="Dbl homology (DH) domain"/>
    <property type="match status" value="1"/>
</dbReference>
<dbReference type="Pfam" id="PF14604">
    <property type="entry name" value="SH3_9"/>
    <property type="match status" value="2"/>
</dbReference>
<name>A0AAV1NWT6_SCOSC</name>
<feature type="domain" description="C2" evidence="15">
    <location>
        <begin position="1729"/>
        <end position="1845"/>
    </location>
</feature>
<dbReference type="CDD" id="cd00052">
    <property type="entry name" value="EH"/>
    <property type="match status" value="2"/>
</dbReference>
<dbReference type="SUPFAM" id="SSF49562">
    <property type="entry name" value="C2 domain (Calcium/lipid-binding domain, CaLB)"/>
    <property type="match status" value="1"/>
</dbReference>
<evidence type="ECO:0000256" key="11">
    <source>
        <dbReference type="PROSITE-ProRule" id="PRU00192"/>
    </source>
</evidence>
<dbReference type="EMBL" id="CAWUFR010000069">
    <property type="protein sequence ID" value="CAK6963996.1"/>
    <property type="molecule type" value="Genomic_DNA"/>
</dbReference>
<dbReference type="PRINTS" id="PR00452">
    <property type="entry name" value="SH3DOMAIN"/>
</dbReference>
<dbReference type="InterPro" id="IPR035892">
    <property type="entry name" value="C2_domain_sf"/>
</dbReference>
<dbReference type="InterPro" id="IPR000008">
    <property type="entry name" value="C2_dom"/>
</dbReference>
<dbReference type="SMART" id="SM00233">
    <property type="entry name" value="PH"/>
    <property type="match status" value="1"/>
</dbReference>
<keyword evidence="7" id="KW-0106">Calcium</keyword>
<dbReference type="CDD" id="cd11838">
    <property type="entry name" value="SH3_Intersectin_3"/>
    <property type="match status" value="1"/>
</dbReference>
<keyword evidence="9" id="KW-0966">Cell projection</keyword>
<dbReference type="SUPFAM" id="SSF48065">
    <property type="entry name" value="DBL homology domain (DH-domain)"/>
    <property type="match status" value="1"/>
</dbReference>
<evidence type="ECO:0000259" key="13">
    <source>
        <dbReference type="PROSITE" id="PS50002"/>
    </source>
</evidence>
<dbReference type="InterPro" id="IPR000261">
    <property type="entry name" value="EH_dom"/>
</dbReference>
<dbReference type="SMART" id="SM00325">
    <property type="entry name" value="RhoGEF"/>
    <property type="match status" value="1"/>
</dbReference>
<dbReference type="PROSITE" id="PS00018">
    <property type="entry name" value="EF_HAND_1"/>
    <property type="match status" value="1"/>
</dbReference>
<dbReference type="InterPro" id="IPR035738">
    <property type="entry name" value="Intersectin-2_SH3_2"/>
</dbReference>
<comment type="subcellular location">
    <subcellularLocation>
        <location evidence="1">Cell projection</location>
    </subcellularLocation>
    <subcellularLocation>
        <location evidence="2">Cytoplasm</location>
    </subcellularLocation>
    <subcellularLocation>
        <location evidence="10">Synapse</location>
    </subcellularLocation>
</comment>
<evidence type="ECO:0000256" key="5">
    <source>
        <dbReference type="ARBA" id="ARBA00022583"/>
    </source>
</evidence>
<comment type="caution">
    <text evidence="19">The sequence shown here is derived from an EMBL/GenBank/DDBJ whole genome shotgun (WGS) entry which is preliminary data.</text>
</comment>
<dbReference type="Pfam" id="PF12763">
    <property type="entry name" value="EH"/>
    <property type="match status" value="2"/>
</dbReference>
<dbReference type="Gene3D" id="2.30.29.30">
    <property type="entry name" value="Pleckstrin-homology domain (PH domain)/Phosphotyrosine-binding domain (PTB)"/>
    <property type="match status" value="1"/>
</dbReference>
<keyword evidence="3 11" id="KW-0728">SH3 domain</keyword>
<dbReference type="GO" id="GO:0035556">
    <property type="term" value="P:intracellular signal transduction"/>
    <property type="evidence" value="ECO:0007669"/>
    <property type="project" value="InterPro"/>
</dbReference>
<dbReference type="PANTHER" id="PTHR46006">
    <property type="entry name" value="RHO GUANINE NUCLEOTIDE EXCHANGE FACTOR AT 64C, ISOFORM A"/>
    <property type="match status" value="1"/>
</dbReference>
<dbReference type="Pfam" id="PF16652">
    <property type="entry name" value="PH_13"/>
    <property type="match status" value="1"/>
</dbReference>
<feature type="domain" description="SH3" evidence="13">
    <location>
        <begin position="1164"/>
        <end position="1222"/>
    </location>
</feature>
<organism evidence="19 20">
    <name type="scientific">Scomber scombrus</name>
    <name type="common">Atlantic mackerel</name>
    <name type="synonym">Scomber vernalis</name>
    <dbReference type="NCBI Taxonomy" id="13677"/>
    <lineage>
        <taxon>Eukaryota</taxon>
        <taxon>Metazoa</taxon>
        <taxon>Chordata</taxon>
        <taxon>Craniata</taxon>
        <taxon>Vertebrata</taxon>
        <taxon>Euteleostomi</taxon>
        <taxon>Actinopterygii</taxon>
        <taxon>Neopterygii</taxon>
        <taxon>Teleostei</taxon>
        <taxon>Neoteleostei</taxon>
        <taxon>Acanthomorphata</taxon>
        <taxon>Pelagiaria</taxon>
        <taxon>Scombriformes</taxon>
        <taxon>Scombridae</taxon>
        <taxon>Scomber</taxon>
    </lineage>
</organism>
<evidence type="ECO:0000259" key="15">
    <source>
        <dbReference type="PROSITE" id="PS50004"/>
    </source>
</evidence>
<evidence type="ECO:0000259" key="18">
    <source>
        <dbReference type="PROSITE" id="PS50222"/>
    </source>
</evidence>
<dbReference type="FunFam" id="2.60.40.150:FF:000029">
    <property type="entry name" value="Intersectin 1"/>
    <property type="match status" value="1"/>
</dbReference>
<dbReference type="Gene3D" id="2.60.40.150">
    <property type="entry name" value="C2 domain"/>
    <property type="match status" value="1"/>
</dbReference>
<accession>A0AAV1NWT6</accession>
<dbReference type="PROSITE" id="PS50003">
    <property type="entry name" value="PH_DOMAIN"/>
    <property type="match status" value="1"/>
</dbReference>
<feature type="domain" description="EH" evidence="17">
    <location>
        <begin position="259"/>
        <end position="348"/>
    </location>
</feature>
<keyword evidence="20" id="KW-1185">Reference proteome</keyword>
<dbReference type="PROSITE" id="PS50031">
    <property type="entry name" value="EH"/>
    <property type="match status" value="2"/>
</dbReference>
<dbReference type="GO" id="GO:0042995">
    <property type="term" value="C:cell projection"/>
    <property type="evidence" value="ECO:0007669"/>
    <property type="project" value="UniProtKB-SubCell"/>
</dbReference>
<keyword evidence="6" id="KW-0479">Metal-binding</keyword>
<evidence type="ECO:0000256" key="4">
    <source>
        <dbReference type="ARBA" id="ARBA00022490"/>
    </source>
</evidence>
<dbReference type="FunFam" id="2.30.29.30:FF:000069">
    <property type="entry name" value="Intersectin 1"/>
    <property type="match status" value="1"/>
</dbReference>
<protein>
    <submittedName>
        <fullName evidence="19">Intersectin-2b isoform X1</fullName>
    </submittedName>
</protein>
<dbReference type="InterPro" id="IPR001849">
    <property type="entry name" value="PH_domain"/>
</dbReference>
<dbReference type="PANTHER" id="PTHR46006:SF6">
    <property type="entry name" value="INTERSECTIN-2 ISOFORM X1"/>
    <property type="match status" value="1"/>
</dbReference>
<dbReference type="InterPro" id="IPR035741">
    <property type="entry name" value="Intersectin-2_SH3_5"/>
</dbReference>
<evidence type="ECO:0000256" key="12">
    <source>
        <dbReference type="SAM" id="MobiDB-lite"/>
    </source>
</evidence>
<dbReference type="InterPro" id="IPR018247">
    <property type="entry name" value="EF_Hand_1_Ca_BS"/>
</dbReference>
<dbReference type="Pfam" id="PF00621">
    <property type="entry name" value="RhoGEF"/>
    <property type="match status" value="1"/>
</dbReference>
<feature type="domain" description="EF-hand" evidence="18">
    <location>
        <begin position="46"/>
        <end position="81"/>
    </location>
</feature>
<dbReference type="PROSITE" id="PS50222">
    <property type="entry name" value="EF_HAND_2"/>
    <property type="match status" value="2"/>
</dbReference>
<dbReference type="SMART" id="SM00326">
    <property type="entry name" value="SH3"/>
    <property type="match status" value="5"/>
</dbReference>
<dbReference type="InterPro" id="IPR000219">
    <property type="entry name" value="DH_dom"/>
</dbReference>
<dbReference type="CDD" id="cd11996">
    <property type="entry name" value="SH3_Intersectin2_5"/>
    <property type="match status" value="1"/>
</dbReference>
<keyword evidence="4" id="KW-0963">Cytoplasm</keyword>
<dbReference type="GO" id="GO:0005085">
    <property type="term" value="F:guanyl-nucleotide exchange factor activity"/>
    <property type="evidence" value="ECO:0007669"/>
    <property type="project" value="InterPro"/>
</dbReference>
<dbReference type="SMART" id="SM00239">
    <property type="entry name" value="C2"/>
    <property type="match status" value="1"/>
</dbReference>
<feature type="compositionally biased region" description="Basic and acidic residues" evidence="12">
    <location>
        <begin position="667"/>
        <end position="930"/>
    </location>
</feature>
<evidence type="ECO:0000259" key="16">
    <source>
        <dbReference type="PROSITE" id="PS50010"/>
    </source>
</evidence>
<evidence type="ECO:0000256" key="9">
    <source>
        <dbReference type="ARBA" id="ARBA00023273"/>
    </source>
</evidence>
<dbReference type="CDD" id="cd11990">
    <property type="entry name" value="SH3_Intersectin2_2"/>
    <property type="match status" value="1"/>
</dbReference>
<feature type="domain" description="SH3" evidence="13">
    <location>
        <begin position="972"/>
        <end position="1033"/>
    </location>
</feature>
<evidence type="ECO:0000256" key="3">
    <source>
        <dbReference type="ARBA" id="ARBA00022443"/>
    </source>
</evidence>
<feature type="domain" description="SH3" evidence="13">
    <location>
        <begin position="1086"/>
        <end position="1144"/>
    </location>
</feature>
<dbReference type="InterPro" id="IPR011992">
    <property type="entry name" value="EF-hand-dom_pair"/>
</dbReference>
<evidence type="ECO:0000259" key="14">
    <source>
        <dbReference type="PROSITE" id="PS50003"/>
    </source>
</evidence>
<feature type="domain" description="EH" evidence="17">
    <location>
        <begin position="14"/>
        <end position="102"/>
    </location>
</feature>
<dbReference type="GO" id="GO:0005737">
    <property type="term" value="C:cytoplasm"/>
    <property type="evidence" value="ECO:0007669"/>
    <property type="project" value="UniProtKB-SubCell"/>
</dbReference>
<dbReference type="SUPFAM" id="SSF50044">
    <property type="entry name" value="SH3-domain"/>
    <property type="match status" value="5"/>
</dbReference>
<dbReference type="SMART" id="SM00054">
    <property type="entry name" value="EFh"/>
    <property type="match status" value="2"/>
</dbReference>
<evidence type="ECO:0000256" key="1">
    <source>
        <dbReference type="ARBA" id="ARBA00004316"/>
    </source>
</evidence>
<dbReference type="FunFam" id="1.20.900.10:FF:000011">
    <property type="entry name" value="Intersectin 1"/>
    <property type="match status" value="1"/>
</dbReference>
<evidence type="ECO:0000259" key="17">
    <source>
        <dbReference type="PROSITE" id="PS50031"/>
    </source>
</evidence>
<dbReference type="SUPFAM" id="SSF50729">
    <property type="entry name" value="PH domain-like"/>
    <property type="match status" value="1"/>
</dbReference>
<keyword evidence="5" id="KW-0254">Endocytosis</keyword>
<proteinExistence type="predicted"/>
<dbReference type="Pfam" id="PF07653">
    <property type="entry name" value="SH3_2"/>
    <property type="match status" value="2"/>
</dbReference>
<gene>
    <name evidence="19" type="ORF">FSCOSCO3_A005495</name>
</gene>
<reference evidence="19 20" key="1">
    <citation type="submission" date="2024-01" db="EMBL/GenBank/DDBJ databases">
        <authorList>
            <person name="Alioto T."/>
            <person name="Alioto T."/>
            <person name="Gomez Garrido J."/>
        </authorList>
    </citation>
    <scope>NUCLEOTIDE SEQUENCE [LARGE SCALE GENOMIC DNA]</scope>
</reference>
<dbReference type="Pfam" id="PF00168">
    <property type="entry name" value="C2"/>
    <property type="match status" value="1"/>
</dbReference>
<feature type="domain" description="PH" evidence="14">
    <location>
        <begin position="1613"/>
        <end position="1721"/>
    </location>
</feature>
<dbReference type="Gene3D" id="1.10.238.10">
    <property type="entry name" value="EF-hand"/>
    <property type="match status" value="2"/>
</dbReference>
<dbReference type="PROSITE" id="PS00741">
    <property type="entry name" value="DH_1"/>
    <property type="match status" value="1"/>
</dbReference>
<dbReference type="InterPro" id="IPR011993">
    <property type="entry name" value="PH-like_dom_sf"/>
</dbReference>
<dbReference type="SUPFAM" id="SSF47473">
    <property type="entry name" value="EF-hand"/>
    <property type="match status" value="2"/>
</dbReference>
<evidence type="ECO:0000313" key="19">
    <source>
        <dbReference type="EMBL" id="CAK6963996.1"/>
    </source>
</evidence>
<dbReference type="InterPro" id="IPR035899">
    <property type="entry name" value="DBL_dom_sf"/>
</dbReference>
<evidence type="ECO:0000256" key="2">
    <source>
        <dbReference type="ARBA" id="ARBA00004496"/>
    </source>
</evidence>
<dbReference type="FunFam" id="1.10.238.10:FF:000055">
    <property type="entry name" value="Intersectin-1 isoform 1"/>
    <property type="match status" value="1"/>
</dbReference>
<feature type="domain" description="EF-hand" evidence="18">
    <location>
        <begin position="292"/>
        <end position="327"/>
    </location>
</feature>
<feature type="region of interest" description="Disordered" evidence="12">
    <location>
        <begin position="405"/>
        <end position="466"/>
    </location>
</feature>
<dbReference type="PROSITE" id="PS50004">
    <property type="entry name" value="C2"/>
    <property type="match status" value="1"/>
</dbReference>
<dbReference type="GO" id="GO:0045202">
    <property type="term" value="C:synapse"/>
    <property type="evidence" value="ECO:0007669"/>
    <property type="project" value="UniProtKB-SubCell"/>
</dbReference>
<dbReference type="InterPro" id="IPR036028">
    <property type="entry name" value="SH3-like_dom_sf"/>
</dbReference>
<dbReference type="GO" id="GO:0005509">
    <property type="term" value="F:calcium ion binding"/>
    <property type="evidence" value="ECO:0007669"/>
    <property type="project" value="InterPro"/>
</dbReference>
<dbReference type="InterPro" id="IPR001452">
    <property type="entry name" value="SH3_domain"/>
</dbReference>
<dbReference type="Pfam" id="PF00018">
    <property type="entry name" value="SH3_1"/>
    <property type="match status" value="1"/>
</dbReference>